<name>A0A8H7W4I0_9HELO</name>
<evidence type="ECO:0000313" key="3">
    <source>
        <dbReference type="Proteomes" id="UP000664132"/>
    </source>
</evidence>
<feature type="chain" id="PRO_5034970754" evidence="1">
    <location>
        <begin position="24"/>
        <end position="110"/>
    </location>
</feature>
<keyword evidence="3" id="KW-1185">Reference proteome</keyword>
<dbReference type="AlphaFoldDB" id="A0A8H7W4I0"/>
<dbReference type="OrthoDB" id="10462561at2759"/>
<accession>A0A8H7W4I0</accession>
<feature type="non-terminal residue" evidence="2">
    <location>
        <position position="110"/>
    </location>
</feature>
<organism evidence="2 3">
    <name type="scientific">Cadophora malorum</name>
    <dbReference type="NCBI Taxonomy" id="108018"/>
    <lineage>
        <taxon>Eukaryota</taxon>
        <taxon>Fungi</taxon>
        <taxon>Dikarya</taxon>
        <taxon>Ascomycota</taxon>
        <taxon>Pezizomycotina</taxon>
        <taxon>Leotiomycetes</taxon>
        <taxon>Helotiales</taxon>
        <taxon>Ploettnerulaceae</taxon>
        <taxon>Cadophora</taxon>
    </lineage>
</organism>
<evidence type="ECO:0000313" key="2">
    <source>
        <dbReference type="EMBL" id="KAG4411973.1"/>
    </source>
</evidence>
<gene>
    <name evidence="2" type="ORF">IFR04_014879</name>
</gene>
<reference evidence="2" key="1">
    <citation type="submission" date="2021-02" db="EMBL/GenBank/DDBJ databases">
        <title>Genome sequence Cadophora malorum strain M34.</title>
        <authorList>
            <person name="Stefanovic E."/>
            <person name="Vu D."/>
            <person name="Scully C."/>
            <person name="Dijksterhuis J."/>
            <person name="Roader J."/>
            <person name="Houbraken J."/>
        </authorList>
    </citation>
    <scope>NUCLEOTIDE SEQUENCE</scope>
    <source>
        <strain evidence="2">M34</strain>
    </source>
</reference>
<dbReference type="EMBL" id="JAFJYH010000422">
    <property type="protein sequence ID" value="KAG4411973.1"/>
    <property type="molecule type" value="Genomic_DNA"/>
</dbReference>
<sequence>MFRLFTPLTLTLTISLLLQPTLSAPTTPSSPLIPIPNITPRQGSGCFCGVITGTSCGSRTSSGLSLSGDCTSQTLYSCAVSFDNAAVEKRCLICREEGQDGFDGCLLGLG</sequence>
<keyword evidence="1" id="KW-0732">Signal</keyword>
<feature type="signal peptide" evidence="1">
    <location>
        <begin position="1"/>
        <end position="23"/>
    </location>
</feature>
<proteinExistence type="predicted"/>
<dbReference type="Proteomes" id="UP000664132">
    <property type="component" value="Unassembled WGS sequence"/>
</dbReference>
<protein>
    <submittedName>
        <fullName evidence="2">Uncharacterized protein</fullName>
    </submittedName>
</protein>
<evidence type="ECO:0000256" key="1">
    <source>
        <dbReference type="SAM" id="SignalP"/>
    </source>
</evidence>
<comment type="caution">
    <text evidence="2">The sequence shown here is derived from an EMBL/GenBank/DDBJ whole genome shotgun (WGS) entry which is preliminary data.</text>
</comment>